<evidence type="ECO:0000256" key="1">
    <source>
        <dbReference type="SAM" id="MobiDB-lite"/>
    </source>
</evidence>
<reference evidence="2" key="1">
    <citation type="journal article" date="2020" name="Nature">
        <title>Giant virus diversity and host interactions through global metagenomics.</title>
        <authorList>
            <person name="Schulz F."/>
            <person name="Roux S."/>
            <person name="Paez-Espino D."/>
            <person name="Jungbluth S."/>
            <person name="Walsh D.A."/>
            <person name="Denef V.J."/>
            <person name="McMahon K.D."/>
            <person name="Konstantinidis K.T."/>
            <person name="Eloe-Fadrosh E.A."/>
            <person name="Kyrpides N.C."/>
            <person name="Woyke T."/>
        </authorList>
    </citation>
    <scope>NUCLEOTIDE SEQUENCE</scope>
    <source>
        <strain evidence="2">GVMAG-S-ERX555967-131</strain>
    </source>
</reference>
<dbReference type="AlphaFoldDB" id="A0A6C0F5Z1"/>
<dbReference type="EMBL" id="MN738790">
    <property type="protein sequence ID" value="QHT37206.1"/>
    <property type="molecule type" value="Genomic_DNA"/>
</dbReference>
<sequence>MPQWTGYEQESYTKKAVELSNALGPVYRAAKNGNVSRYRESIRELGEKHNNIKRQLAYSVLAVRREELKMKAATHKPENAKYVQQTLNQKNKPTINQLLQQYHSSDDARVIMDIITGKNRNSGVINFEKGQKRRNNSGYSSQRNGSSEEINGSNRYTWGIGEHARNLFKKHYPNQNTENVYVMNSGGVPLGT</sequence>
<organism evidence="2">
    <name type="scientific">viral metagenome</name>
    <dbReference type="NCBI Taxonomy" id="1070528"/>
    <lineage>
        <taxon>unclassified sequences</taxon>
        <taxon>metagenomes</taxon>
        <taxon>organismal metagenomes</taxon>
    </lineage>
</organism>
<feature type="region of interest" description="Disordered" evidence="1">
    <location>
        <begin position="130"/>
        <end position="151"/>
    </location>
</feature>
<feature type="compositionally biased region" description="Polar residues" evidence="1">
    <location>
        <begin position="136"/>
        <end position="151"/>
    </location>
</feature>
<name>A0A6C0F5Z1_9ZZZZ</name>
<protein>
    <submittedName>
        <fullName evidence="2">Uncharacterized protein</fullName>
    </submittedName>
</protein>
<evidence type="ECO:0000313" key="2">
    <source>
        <dbReference type="EMBL" id="QHT37206.1"/>
    </source>
</evidence>
<proteinExistence type="predicted"/>
<accession>A0A6C0F5Z1</accession>